<feature type="chain" id="PRO_5042282985" description="ZP domain-containing protein" evidence="18">
    <location>
        <begin position="29"/>
        <end position="1367"/>
    </location>
</feature>
<keyword evidence="6" id="KW-0165">Cleavage on pair of basic residues</keyword>
<dbReference type="SMART" id="SM00241">
    <property type="entry name" value="ZP"/>
    <property type="match status" value="1"/>
</dbReference>
<evidence type="ECO:0000256" key="15">
    <source>
        <dbReference type="PROSITE-ProRule" id="PRU00779"/>
    </source>
</evidence>
<dbReference type="InterPro" id="IPR054554">
    <property type="entry name" value="ZP1/4_Ig-like"/>
</dbReference>
<evidence type="ECO:0000259" key="20">
    <source>
        <dbReference type="PROSITE" id="PS51448"/>
    </source>
</evidence>
<dbReference type="GO" id="GO:0007339">
    <property type="term" value="P:binding of sperm to zona pellucida"/>
    <property type="evidence" value="ECO:0007669"/>
    <property type="project" value="TreeGrafter"/>
</dbReference>
<dbReference type="PANTHER" id="PTHR23343:SF117">
    <property type="entry name" value="ZONA PELLUCIDA SPERM-BINDING PROTEIN 4-LIKE ISOFORM X1"/>
    <property type="match status" value="1"/>
</dbReference>
<protein>
    <recommendedName>
        <fullName evidence="23">ZP domain-containing protein</fullName>
    </recommendedName>
</protein>
<feature type="region of interest" description="Disordered" evidence="16">
    <location>
        <begin position="656"/>
        <end position="679"/>
    </location>
</feature>
<comment type="subcellular location">
    <subcellularLocation>
        <location evidence="1">Cell membrane</location>
        <topology evidence="1">Single-pass type I membrane protein</topology>
    </subcellularLocation>
    <subcellularLocation>
        <location evidence="14">Zona pellucida</location>
    </subcellularLocation>
</comment>
<gene>
    <name evidence="21" type="ORF">AAFF_G00152340</name>
</gene>
<evidence type="ECO:0000256" key="8">
    <source>
        <dbReference type="ARBA" id="ARBA00022729"/>
    </source>
</evidence>
<dbReference type="Pfam" id="PF22821">
    <property type="entry name" value="ZP1_ZP4_Ig-like"/>
    <property type="match status" value="1"/>
</dbReference>
<keyword evidence="12" id="KW-0325">Glycoprotein</keyword>
<dbReference type="GO" id="GO:0005886">
    <property type="term" value="C:plasma membrane"/>
    <property type="evidence" value="ECO:0007669"/>
    <property type="project" value="UniProtKB-SubCell"/>
</dbReference>
<dbReference type="GO" id="GO:0035804">
    <property type="term" value="F:structural constituent of egg coat"/>
    <property type="evidence" value="ECO:0007669"/>
    <property type="project" value="TreeGrafter"/>
</dbReference>
<keyword evidence="13" id="KW-0278">Fertilization</keyword>
<dbReference type="PROSITE" id="PS51448">
    <property type="entry name" value="P_TREFOIL_2"/>
    <property type="match status" value="1"/>
</dbReference>
<dbReference type="InterPro" id="IPR017957">
    <property type="entry name" value="P_trefoil_CS"/>
</dbReference>
<dbReference type="Gene3D" id="2.60.40.4100">
    <property type="entry name" value="Zona pellucida, ZP-C domain"/>
    <property type="match status" value="2"/>
</dbReference>
<organism evidence="21 22">
    <name type="scientific">Aldrovandia affinis</name>
    <dbReference type="NCBI Taxonomy" id="143900"/>
    <lineage>
        <taxon>Eukaryota</taxon>
        <taxon>Metazoa</taxon>
        <taxon>Chordata</taxon>
        <taxon>Craniata</taxon>
        <taxon>Vertebrata</taxon>
        <taxon>Euteleostomi</taxon>
        <taxon>Actinopterygii</taxon>
        <taxon>Neopterygii</taxon>
        <taxon>Teleostei</taxon>
        <taxon>Notacanthiformes</taxon>
        <taxon>Halosauridae</taxon>
        <taxon>Aldrovandia</taxon>
    </lineage>
</organism>
<feature type="signal peptide" evidence="18">
    <location>
        <begin position="1"/>
        <end position="28"/>
    </location>
</feature>
<comment type="caution">
    <text evidence="21">The sequence shown here is derived from an EMBL/GenBank/DDBJ whole genome shotgun (WGS) entry which is preliminary data.</text>
</comment>
<evidence type="ECO:0000256" key="13">
    <source>
        <dbReference type="ARBA" id="ARBA00023279"/>
    </source>
</evidence>
<keyword evidence="10 17" id="KW-0472">Membrane</keyword>
<dbReference type="Pfam" id="PF00088">
    <property type="entry name" value="Trefoil"/>
    <property type="match status" value="1"/>
</dbReference>
<proteinExistence type="inferred from homology"/>
<dbReference type="Gene3D" id="2.60.40.3210">
    <property type="entry name" value="Zona pellucida, ZP-N domain"/>
    <property type="match status" value="1"/>
</dbReference>
<evidence type="ECO:0000256" key="14">
    <source>
        <dbReference type="ARBA" id="ARBA00024183"/>
    </source>
</evidence>
<feature type="disulfide bond" evidence="15">
    <location>
        <begin position="964"/>
        <end position="990"/>
    </location>
</feature>
<keyword evidence="7 17" id="KW-0812">Transmembrane</keyword>
<evidence type="ECO:0000256" key="2">
    <source>
        <dbReference type="ARBA" id="ARBA00010863"/>
    </source>
</evidence>
<keyword evidence="22" id="KW-1185">Reference proteome</keyword>
<keyword evidence="4" id="KW-0964">Secreted</keyword>
<feature type="domain" description="ZP" evidence="19">
    <location>
        <begin position="1004"/>
        <end position="1268"/>
    </location>
</feature>
<keyword evidence="5" id="KW-0272">Extracellular matrix</keyword>
<evidence type="ECO:0000256" key="10">
    <source>
        <dbReference type="ARBA" id="ARBA00023136"/>
    </source>
</evidence>
<dbReference type="PROSITE" id="PS51034">
    <property type="entry name" value="ZP_2"/>
    <property type="match status" value="2"/>
</dbReference>
<dbReference type="CDD" id="cd00111">
    <property type="entry name" value="Trefoil"/>
    <property type="match status" value="1"/>
</dbReference>
<dbReference type="InterPro" id="IPR042235">
    <property type="entry name" value="ZP-C_dom"/>
</dbReference>
<dbReference type="Proteomes" id="UP001221898">
    <property type="component" value="Unassembled WGS sequence"/>
</dbReference>
<evidence type="ECO:0000256" key="16">
    <source>
        <dbReference type="SAM" id="MobiDB-lite"/>
    </source>
</evidence>
<evidence type="ECO:0000313" key="21">
    <source>
        <dbReference type="EMBL" id="KAJ8387538.1"/>
    </source>
</evidence>
<keyword evidence="8 18" id="KW-0732">Signal</keyword>
<evidence type="ECO:0000256" key="12">
    <source>
        <dbReference type="ARBA" id="ARBA00023180"/>
    </source>
</evidence>
<evidence type="ECO:0000256" key="18">
    <source>
        <dbReference type="SAM" id="SignalP"/>
    </source>
</evidence>
<dbReference type="InterPro" id="IPR055355">
    <property type="entry name" value="ZP-C"/>
</dbReference>
<dbReference type="Pfam" id="PF23344">
    <property type="entry name" value="ZP-N"/>
    <property type="match status" value="1"/>
</dbReference>
<evidence type="ECO:0008006" key="23">
    <source>
        <dbReference type="Google" id="ProtNLM"/>
    </source>
</evidence>
<feature type="region of interest" description="Disordered" evidence="16">
    <location>
        <begin position="1346"/>
        <end position="1367"/>
    </location>
</feature>
<evidence type="ECO:0000256" key="4">
    <source>
        <dbReference type="ARBA" id="ARBA00022525"/>
    </source>
</evidence>
<comment type="caution">
    <text evidence="15">Lacks conserved residue(s) required for the propagation of feature annotation.</text>
</comment>
<dbReference type="GO" id="GO:0060468">
    <property type="term" value="P:prevention of polyspermy"/>
    <property type="evidence" value="ECO:0007669"/>
    <property type="project" value="TreeGrafter"/>
</dbReference>
<evidence type="ECO:0000256" key="1">
    <source>
        <dbReference type="ARBA" id="ARBA00004251"/>
    </source>
</evidence>
<evidence type="ECO:0000256" key="6">
    <source>
        <dbReference type="ARBA" id="ARBA00022685"/>
    </source>
</evidence>
<feature type="domain" description="P-type" evidence="20">
    <location>
        <begin position="962"/>
        <end position="1002"/>
    </location>
</feature>
<evidence type="ECO:0000256" key="17">
    <source>
        <dbReference type="SAM" id="Phobius"/>
    </source>
</evidence>
<dbReference type="Pfam" id="PF00100">
    <property type="entry name" value="Zona_pellucida"/>
    <property type="match status" value="2"/>
</dbReference>
<evidence type="ECO:0000256" key="11">
    <source>
        <dbReference type="ARBA" id="ARBA00023157"/>
    </source>
</evidence>
<feature type="region of interest" description="Disordered" evidence="16">
    <location>
        <begin position="139"/>
        <end position="221"/>
    </location>
</feature>
<reference evidence="21" key="1">
    <citation type="journal article" date="2023" name="Science">
        <title>Genome structures resolve the early diversification of teleost fishes.</title>
        <authorList>
            <person name="Parey E."/>
            <person name="Louis A."/>
            <person name="Montfort J."/>
            <person name="Bouchez O."/>
            <person name="Roques C."/>
            <person name="Iampietro C."/>
            <person name="Lluch J."/>
            <person name="Castinel A."/>
            <person name="Donnadieu C."/>
            <person name="Desvignes T."/>
            <person name="Floi Bucao C."/>
            <person name="Jouanno E."/>
            <person name="Wen M."/>
            <person name="Mejri S."/>
            <person name="Dirks R."/>
            <person name="Jansen H."/>
            <person name="Henkel C."/>
            <person name="Chen W.J."/>
            <person name="Zahm M."/>
            <person name="Cabau C."/>
            <person name="Klopp C."/>
            <person name="Thompson A.W."/>
            <person name="Robinson-Rechavi M."/>
            <person name="Braasch I."/>
            <person name="Lecointre G."/>
            <person name="Bobe J."/>
            <person name="Postlethwait J.H."/>
            <person name="Berthelot C."/>
            <person name="Roest Crollius H."/>
            <person name="Guiguen Y."/>
        </authorList>
    </citation>
    <scope>NUCLEOTIDE SEQUENCE</scope>
    <source>
        <strain evidence="21">NC1722</strain>
    </source>
</reference>
<keyword evidence="11 15" id="KW-1015">Disulfide bond</keyword>
<dbReference type="Gene3D" id="4.10.110.10">
    <property type="entry name" value="Spasmolytic Protein, domain 1"/>
    <property type="match status" value="1"/>
</dbReference>
<dbReference type="InterPro" id="IPR051148">
    <property type="entry name" value="Zona_Pellucida_Domain_gp"/>
</dbReference>
<dbReference type="EMBL" id="JAINUG010000209">
    <property type="protein sequence ID" value="KAJ8387538.1"/>
    <property type="molecule type" value="Genomic_DNA"/>
</dbReference>
<sequence length="1367" mass="151220">MFRKQKGKCLLFLYILTLKLTILRPCLGSAGIKTFATAGDFNKKSQTSGHFDEVDRVYSKMDGKWGRFGRLIFGRAAQNVKVAVSVDTARKDGLLKNQLGSYAEYGDVPLLFSARSSSDTANSARQSYQQLSTSLNLSRSLDAEPKTESFSTVIPGGTREQNENVTMKDWSSQSDGDNVGCTLGEIDWKPLADKEDTTRTGSKKYQDGYQSDSAPRGVEESRVAQGEVTALYPSSGSPVPLVQCGSNNMSLTVRRSEAAHLLVDQGKPPPLPLSQLPPHCGYSVKTTQRDLVFMALYDGCHVRQQDGSYILQLLWWGTRVKMSCLVSPPPLSLCCNPFGMTITIGGSGSADEIGVEMDREWRPLTSVALQCGYIMETHPGKVVVSVPFTGCGVTIKDGKHTLSIRSREKESTLSCPFLPSAPSPSPALRPTPLPAIPEQYPKFPMFYWLQPHYPVATPPAEITHAYHPPSFPHFYHKPPLKSKIKVTCGFPLAVLIQLVPTGCTLGSWECCLSPCPFLPVTVTPWFWDMALGELLVLDLKCPYSPGSSTQSLPTERPTAHKPQGYCMADHMSVGLPPGVRDVIVQDIKGNKIRLQEAPEDCGYTVRKDNSGDIMLNLPFTSCLMTIQGQDHVIGIKVLSEHGLGAEWLSCPVAQPNTKQGHMADDGGVSQPEESPSYQPKGEFGVQLRISTDQNYTSYYPQNRRRFQLLLGRPLFLEVRLLNAPYPTLALLVHYCLAYSSSTKAPWLLIYDSCPGRPDRQSPPPPVPPSPVRRFTITTFQRLPSGYFSPNEEINFMCSTAVCSESERPCVEGCFTRLVGQSIQDKNMRDPTYTMWEGCEDNVFLLEQKSQFTLHDATPRVTCTSRYMRAVFGPGVQNSLQIKDRSGVSLAVSKAMGKCGVKAVQGKDGLLSFYSLYDSSCTHIEGDFVVVVLRIQLDTEGPWYRVNISCPLKDIPKPTVVLGTCRIQKSLRVACGPQGISRDACLKLGCCYCRYNLACYYRIDTCSLDGNFVFSVKASQFQPPISLSSLRVKGQPQCIPVAATTDTAVFKFGVTECGTKRVVLGKVVSYEVEVEELSPTPTVARESPFSLQVQCQYAGSVKLQMSLLSKDPTKPPLVSAAGNLKVQMRIATDDSFSSFIPKDQLPLVLSLRTPVHVEVSFAGHFPDPSLSLRLRDCFAFPASRHSLWMLLHDGCPNPLDSERSSVMVGNWGQSMPRVQVRRFDVKTFAFIDPKSGAPSMEELYFYCWVEICAEEDDCQQQCPSLSYDGGRLRRESRSDRASQLVSFGPVLLGRNSRWEESHGDRTTLITATVYQKLSVFSYSIICISMLFFLLFSAWSWVRKSCQSGRSNQEPDISTEMEPAYSVDG</sequence>
<feature type="transmembrane region" description="Helical" evidence="17">
    <location>
        <begin position="1318"/>
        <end position="1340"/>
    </location>
</feature>
<feature type="compositionally biased region" description="Polar residues" evidence="16">
    <location>
        <begin position="163"/>
        <end position="176"/>
    </location>
</feature>
<dbReference type="InterPro" id="IPR001507">
    <property type="entry name" value="ZP_dom"/>
</dbReference>
<evidence type="ECO:0000313" key="22">
    <source>
        <dbReference type="Proteomes" id="UP001221898"/>
    </source>
</evidence>
<keyword evidence="3" id="KW-1003">Cell membrane</keyword>
<comment type="similarity">
    <text evidence="2">Belongs to the ZP domain family. ZPB subfamily.</text>
</comment>
<evidence type="ECO:0000256" key="7">
    <source>
        <dbReference type="ARBA" id="ARBA00022692"/>
    </source>
</evidence>
<evidence type="ECO:0000256" key="9">
    <source>
        <dbReference type="ARBA" id="ARBA00022989"/>
    </source>
</evidence>
<dbReference type="InterPro" id="IPR044913">
    <property type="entry name" value="P_trefoil_dom_sf"/>
</dbReference>
<evidence type="ECO:0000256" key="3">
    <source>
        <dbReference type="ARBA" id="ARBA00022475"/>
    </source>
</evidence>
<dbReference type="SUPFAM" id="SSF57492">
    <property type="entry name" value="Trefoil"/>
    <property type="match status" value="1"/>
</dbReference>
<dbReference type="GO" id="GO:0035805">
    <property type="term" value="C:egg coat"/>
    <property type="evidence" value="ECO:0007669"/>
    <property type="project" value="UniProtKB-SubCell"/>
</dbReference>
<accession>A0AAD7W8N7</accession>
<feature type="disulfide bond" evidence="15">
    <location>
        <begin position="974"/>
        <end position="989"/>
    </location>
</feature>
<dbReference type="PANTHER" id="PTHR23343">
    <property type="entry name" value="ZONA PELLUCIDA SPERM-BINDING PROTEIN"/>
    <property type="match status" value="1"/>
</dbReference>
<dbReference type="GO" id="GO:0032190">
    <property type="term" value="F:acrosin binding"/>
    <property type="evidence" value="ECO:0007669"/>
    <property type="project" value="TreeGrafter"/>
</dbReference>
<dbReference type="PROSITE" id="PS00025">
    <property type="entry name" value="P_TREFOIL_1"/>
    <property type="match status" value="1"/>
</dbReference>
<evidence type="ECO:0000259" key="19">
    <source>
        <dbReference type="PROSITE" id="PS51034"/>
    </source>
</evidence>
<keyword evidence="9 17" id="KW-1133">Transmembrane helix</keyword>
<evidence type="ECO:0000256" key="5">
    <source>
        <dbReference type="ARBA" id="ARBA00022530"/>
    </source>
</evidence>
<dbReference type="InterPro" id="IPR000519">
    <property type="entry name" value="P_trefoil_dom"/>
</dbReference>
<feature type="domain" description="ZP" evidence="19">
    <location>
        <begin position="565"/>
        <end position="816"/>
    </location>
</feature>
<feature type="compositionally biased region" description="Basic and acidic residues" evidence="16">
    <location>
        <begin position="186"/>
        <end position="198"/>
    </location>
</feature>
<name>A0AAD7W8N7_9TELE</name>
<dbReference type="InterPro" id="IPR055356">
    <property type="entry name" value="ZP-N"/>
</dbReference>